<gene>
    <name evidence="1" type="ORF">PLOB_00007455</name>
</gene>
<dbReference type="Proteomes" id="UP001159405">
    <property type="component" value="Unassembled WGS sequence"/>
</dbReference>
<reference evidence="1 2" key="1">
    <citation type="submission" date="2022-05" db="EMBL/GenBank/DDBJ databases">
        <authorList>
            <consortium name="Genoscope - CEA"/>
            <person name="William W."/>
        </authorList>
    </citation>
    <scope>NUCLEOTIDE SEQUENCE [LARGE SCALE GENOMIC DNA]</scope>
</reference>
<name>A0ABN8QK01_9CNID</name>
<accession>A0ABN8QK01</accession>
<sequence>MKNPPKRPQHNPSTLDTLAGKKKTDQTAFECHIRATLPSEPFFHFLDFDPLSGQLKVSWYRCLSCYESSVTCVITQPLSGQLKVSWYRRLSCYESSVTCVITQPLSGQLKDLEEVPKGLASRRLGVEAEY</sequence>
<evidence type="ECO:0000313" key="1">
    <source>
        <dbReference type="EMBL" id="CAH3166040.1"/>
    </source>
</evidence>
<protein>
    <submittedName>
        <fullName evidence="1">Uncharacterized protein</fullName>
    </submittedName>
</protein>
<comment type="caution">
    <text evidence="1">The sequence shown here is derived from an EMBL/GenBank/DDBJ whole genome shotgun (WGS) entry which is preliminary data.</text>
</comment>
<dbReference type="EMBL" id="CALNXK010000135">
    <property type="protein sequence ID" value="CAH3166040.1"/>
    <property type="molecule type" value="Genomic_DNA"/>
</dbReference>
<proteinExistence type="predicted"/>
<keyword evidence="2" id="KW-1185">Reference proteome</keyword>
<organism evidence="1 2">
    <name type="scientific">Porites lobata</name>
    <dbReference type="NCBI Taxonomy" id="104759"/>
    <lineage>
        <taxon>Eukaryota</taxon>
        <taxon>Metazoa</taxon>
        <taxon>Cnidaria</taxon>
        <taxon>Anthozoa</taxon>
        <taxon>Hexacorallia</taxon>
        <taxon>Scleractinia</taxon>
        <taxon>Fungiina</taxon>
        <taxon>Poritidae</taxon>
        <taxon>Porites</taxon>
    </lineage>
</organism>
<evidence type="ECO:0000313" key="2">
    <source>
        <dbReference type="Proteomes" id="UP001159405"/>
    </source>
</evidence>